<gene>
    <name evidence="21" type="ORF">AO353_15440</name>
</gene>
<keyword evidence="12" id="KW-0560">Oxidoreductase</keyword>
<evidence type="ECO:0000256" key="11">
    <source>
        <dbReference type="ARBA" id="ARBA00022857"/>
    </source>
</evidence>
<dbReference type="GO" id="GO:0009636">
    <property type="term" value="P:response to toxic substance"/>
    <property type="evidence" value="ECO:0007669"/>
    <property type="project" value="UniProtKB-KW"/>
</dbReference>
<dbReference type="PROSITE" id="PS51384">
    <property type="entry name" value="FAD_FR"/>
    <property type="match status" value="1"/>
</dbReference>
<evidence type="ECO:0000313" key="22">
    <source>
        <dbReference type="Proteomes" id="UP000066487"/>
    </source>
</evidence>
<evidence type="ECO:0000259" key="20">
    <source>
        <dbReference type="PROSITE" id="PS51384"/>
    </source>
</evidence>
<evidence type="ECO:0000256" key="3">
    <source>
        <dbReference type="ARBA" id="ARBA00006401"/>
    </source>
</evidence>
<comment type="similarity">
    <text evidence="18">Belongs to the globin family.</text>
</comment>
<keyword evidence="5" id="KW-0216">Detoxification</keyword>
<name>A0A0N9WIX8_PSEFL</name>
<dbReference type="Pfam" id="PF00970">
    <property type="entry name" value="FAD_binding_6"/>
    <property type="match status" value="1"/>
</dbReference>
<dbReference type="GO" id="GO:0071500">
    <property type="term" value="P:cellular response to nitrosative stress"/>
    <property type="evidence" value="ECO:0007669"/>
    <property type="project" value="TreeGrafter"/>
</dbReference>
<reference evidence="21 22" key="2">
    <citation type="journal article" date="2018" name="Nature">
        <title>Mutant phenotypes for thousands of bacterial genes of unknown function.</title>
        <authorList>
            <person name="Price M.N."/>
            <person name="Wetmore K.M."/>
            <person name="Waters R.J."/>
            <person name="Callaghan M."/>
            <person name="Ray J."/>
            <person name="Liu H."/>
            <person name="Kuehl J.V."/>
            <person name="Melnyk R.A."/>
            <person name="Lamson J.S."/>
            <person name="Suh Y."/>
            <person name="Carlson H.K."/>
            <person name="Esquivel Z."/>
            <person name="Sadeeshkumar H."/>
            <person name="Chakraborty R."/>
            <person name="Zane G.M."/>
            <person name="Rubin B.E."/>
            <person name="Wall J.D."/>
            <person name="Visel A."/>
            <person name="Bristow J."/>
            <person name="Blow M.J."/>
            <person name="Arkin A.P."/>
            <person name="Deutschbauer A.M."/>
        </authorList>
    </citation>
    <scope>NUCLEOTIDE SEQUENCE [LARGE SCALE GENOMIC DNA]</scope>
    <source>
        <strain evidence="21 22">FW300-N2E3</strain>
    </source>
</reference>
<proteinExistence type="inferred from homology"/>
<dbReference type="Pfam" id="PF00175">
    <property type="entry name" value="NAD_binding_1"/>
    <property type="match status" value="1"/>
</dbReference>
<dbReference type="GO" id="GO:0046872">
    <property type="term" value="F:metal ion binding"/>
    <property type="evidence" value="ECO:0007669"/>
    <property type="project" value="UniProtKB-KW"/>
</dbReference>
<dbReference type="AlphaFoldDB" id="A0A0N9WIX8"/>
<feature type="domain" description="Globin" evidence="19">
    <location>
        <begin position="1"/>
        <end position="139"/>
    </location>
</feature>
<dbReference type="Gene3D" id="1.10.490.10">
    <property type="entry name" value="Globins"/>
    <property type="match status" value="1"/>
</dbReference>
<evidence type="ECO:0000256" key="5">
    <source>
        <dbReference type="ARBA" id="ARBA00022575"/>
    </source>
</evidence>
<keyword evidence="11" id="KW-0521">NADP</keyword>
<dbReference type="GO" id="GO:0071949">
    <property type="term" value="F:FAD binding"/>
    <property type="evidence" value="ECO:0007669"/>
    <property type="project" value="TreeGrafter"/>
</dbReference>
<evidence type="ECO:0000256" key="17">
    <source>
        <dbReference type="ARBA" id="ARBA00049433"/>
    </source>
</evidence>
<evidence type="ECO:0000256" key="1">
    <source>
        <dbReference type="ARBA" id="ARBA00001970"/>
    </source>
</evidence>
<dbReference type="Gene3D" id="3.40.50.80">
    <property type="entry name" value="Nucleotide-binding domain of ferredoxin-NADP reductase (FNR) module"/>
    <property type="match status" value="1"/>
</dbReference>
<evidence type="ECO:0000256" key="15">
    <source>
        <dbReference type="ARBA" id="ARBA00025094"/>
    </source>
</evidence>
<dbReference type="GO" id="GO:0046210">
    <property type="term" value="P:nitric oxide catabolic process"/>
    <property type="evidence" value="ECO:0007669"/>
    <property type="project" value="TreeGrafter"/>
</dbReference>
<evidence type="ECO:0000256" key="7">
    <source>
        <dbReference type="ARBA" id="ARBA00022621"/>
    </source>
</evidence>
<evidence type="ECO:0000256" key="12">
    <source>
        <dbReference type="ARBA" id="ARBA00023002"/>
    </source>
</evidence>
<dbReference type="RefSeq" id="WP_054595731.1">
    <property type="nucleotide sequence ID" value="NZ_CP012830.1"/>
</dbReference>
<dbReference type="GO" id="GO:0020037">
    <property type="term" value="F:heme binding"/>
    <property type="evidence" value="ECO:0007669"/>
    <property type="project" value="InterPro"/>
</dbReference>
<dbReference type="SUPFAM" id="SSF46458">
    <property type="entry name" value="Globin-like"/>
    <property type="match status" value="1"/>
</dbReference>
<dbReference type="FunFam" id="1.10.490.10:FF:000003">
    <property type="entry name" value="Flavohemoprotein"/>
    <property type="match status" value="1"/>
</dbReference>
<dbReference type="InterPro" id="IPR000971">
    <property type="entry name" value="Globin"/>
</dbReference>
<evidence type="ECO:0000259" key="19">
    <source>
        <dbReference type="PROSITE" id="PS01033"/>
    </source>
</evidence>
<dbReference type="SUPFAM" id="SSF63380">
    <property type="entry name" value="Riboflavin synthase domain-like"/>
    <property type="match status" value="1"/>
</dbReference>
<dbReference type="PANTHER" id="PTHR43396">
    <property type="entry name" value="FLAVOHEMOPROTEIN"/>
    <property type="match status" value="1"/>
</dbReference>
<comment type="cofactor">
    <cofactor evidence="2">
        <name>FAD</name>
        <dbReference type="ChEBI" id="CHEBI:57692"/>
    </cofactor>
</comment>
<comment type="similarity">
    <text evidence="3">In the C-terminal section; belongs to the flavoprotein pyridine nucleotide cytochrome reductase family.</text>
</comment>
<dbReference type="SUPFAM" id="SSF52343">
    <property type="entry name" value="Ferredoxin reductase-like, C-terminal NADP-linked domain"/>
    <property type="match status" value="1"/>
</dbReference>
<dbReference type="EMBL" id="CP012830">
    <property type="protein sequence ID" value="ALI02402.1"/>
    <property type="molecule type" value="Genomic_DNA"/>
</dbReference>
<dbReference type="Proteomes" id="UP000066487">
    <property type="component" value="Chromosome"/>
</dbReference>
<sequence>MLSAQDRAIVKSTVPLLESGGEALITHFYRMMLSEYPEVRPLFNQAHQASGDQPRALARGVLMYARHIDQLDQLGDLVAKIINKHVALQILPEHYPIVGACLLRAISEVLGDEIATPEVMSAWGAAYNQLADILIGAETAIYDQKAAAVGGWRGAREFKLAKRVEESAEITSFYFEPADKGPILAAEPGQYIGMKLILDGEEIRRNYSLSSLGDDGQYRISVKREEGGRASNYLHDQLHVGASILLFPPAGEFTLTASDKPLVLISGGVGITPTLPMLEAALATERPVHFIHCARNGGVHAFRDWIDGLAERHPQLKRFYCYAEDDGVSPAADKVGLLSQELLADWLPQERDLDAYFLGPKGFMAAIKRHLKALGVPEKQSRYEFFGPAAALE</sequence>
<dbReference type="PANTHER" id="PTHR43396:SF3">
    <property type="entry name" value="FLAVOHEMOPROTEIN"/>
    <property type="match status" value="1"/>
</dbReference>
<evidence type="ECO:0000256" key="4">
    <source>
        <dbReference type="ARBA" id="ARBA00012229"/>
    </source>
</evidence>
<dbReference type="EC" id="1.14.12.17" evidence="4"/>
<dbReference type="NCBIfam" id="NF009805">
    <property type="entry name" value="PRK13289.1"/>
    <property type="match status" value="1"/>
</dbReference>
<comment type="catalytic activity">
    <reaction evidence="17">
        <text>2 nitric oxide + NADPH + 2 O2 = 2 nitrate + NADP(+) + H(+)</text>
        <dbReference type="Rhea" id="RHEA:19465"/>
        <dbReference type="ChEBI" id="CHEBI:15378"/>
        <dbReference type="ChEBI" id="CHEBI:15379"/>
        <dbReference type="ChEBI" id="CHEBI:16480"/>
        <dbReference type="ChEBI" id="CHEBI:17632"/>
        <dbReference type="ChEBI" id="CHEBI:57783"/>
        <dbReference type="ChEBI" id="CHEBI:58349"/>
        <dbReference type="EC" id="1.14.12.17"/>
    </reaction>
</comment>
<dbReference type="InterPro" id="IPR017938">
    <property type="entry name" value="Riboflavin_synthase-like_b-brl"/>
</dbReference>
<keyword evidence="18" id="KW-0813">Transport</keyword>
<evidence type="ECO:0000256" key="13">
    <source>
        <dbReference type="ARBA" id="ARBA00023004"/>
    </source>
</evidence>
<comment type="catalytic activity">
    <reaction evidence="16">
        <text>2 nitric oxide + NADH + 2 O2 = 2 nitrate + NAD(+) + H(+)</text>
        <dbReference type="Rhea" id="RHEA:19469"/>
        <dbReference type="ChEBI" id="CHEBI:15378"/>
        <dbReference type="ChEBI" id="CHEBI:15379"/>
        <dbReference type="ChEBI" id="CHEBI:16480"/>
        <dbReference type="ChEBI" id="CHEBI:17632"/>
        <dbReference type="ChEBI" id="CHEBI:57540"/>
        <dbReference type="ChEBI" id="CHEBI:57945"/>
        <dbReference type="EC" id="1.14.12.17"/>
    </reaction>
</comment>
<dbReference type="GO" id="GO:0008941">
    <property type="term" value="F:nitric oxide dioxygenase NAD(P)H activity"/>
    <property type="evidence" value="ECO:0007669"/>
    <property type="project" value="UniProtKB-EC"/>
</dbReference>
<dbReference type="InterPro" id="IPR017927">
    <property type="entry name" value="FAD-bd_FR_type"/>
</dbReference>
<evidence type="ECO:0000256" key="6">
    <source>
        <dbReference type="ARBA" id="ARBA00022617"/>
    </source>
</evidence>
<dbReference type="InterPro" id="IPR008333">
    <property type="entry name" value="Cbr1-like_FAD-bd_dom"/>
</dbReference>
<evidence type="ECO:0000256" key="10">
    <source>
        <dbReference type="ARBA" id="ARBA00022827"/>
    </source>
</evidence>
<dbReference type="GO" id="GO:0019825">
    <property type="term" value="F:oxygen binding"/>
    <property type="evidence" value="ECO:0007669"/>
    <property type="project" value="InterPro"/>
</dbReference>
<evidence type="ECO:0000256" key="18">
    <source>
        <dbReference type="RuleBase" id="RU000356"/>
    </source>
</evidence>
<dbReference type="Gene3D" id="2.40.30.10">
    <property type="entry name" value="Translation factors"/>
    <property type="match status" value="1"/>
</dbReference>
<feature type="domain" description="FAD-binding FR-type" evidence="20">
    <location>
        <begin position="153"/>
        <end position="256"/>
    </location>
</feature>
<reference evidence="22" key="1">
    <citation type="submission" date="2015-09" db="EMBL/GenBank/DDBJ databases">
        <title>Whole genome sequence of Pseudomonas fluorescens FW300-N2E3.</title>
        <authorList>
            <person name="Ray J."/>
            <person name="Melnyk R."/>
            <person name="Deutschbauer A."/>
        </authorList>
    </citation>
    <scope>NUCLEOTIDE SEQUENCE [LARGE SCALE GENOMIC DNA]</scope>
    <source>
        <strain evidence="22">FW300-N2E3</strain>
    </source>
</reference>
<dbReference type="GO" id="GO:0005344">
    <property type="term" value="F:oxygen carrier activity"/>
    <property type="evidence" value="ECO:0007669"/>
    <property type="project" value="UniProtKB-KW"/>
</dbReference>
<dbReference type="OrthoDB" id="9801223at2"/>
<evidence type="ECO:0000313" key="21">
    <source>
        <dbReference type="EMBL" id="ALI02402.1"/>
    </source>
</evidence>
<evidence type="ECO:0000256" key="2">
    <source>
        <dbReference type="ARBA" id="ARBA00001974"/>
    </source>
</evidence>
<evidence type="ECO:0000256" key="16">
    <source>
        <dbReference type="ARBA" id="ARBA00048649"/>
    </source>
</evidence>
<dbReference type="PRINTS" id="PR00409">
    <property type="entry name" value="PHDIOXRDTASE"/>
</dbReference>
<comment type="cofactor">
    <cofactor evidence="1">
        <name>heme b</name>
        <dbReference type="ChEBI" id="CHEBI:60344"/>
    </cofactor>
</comment>
<organism evidence="21 22">
    <name type="scientific">Pseudomonas fluorescens</name>
    <dbReference type="NCBI Taxonomy" id="294"/>
    <lineage>
        <taxon>Bacteria</taxon>
        <taxon>Pseudomonadati</taxon>
        <taxon>Pseudomonadota</taxon>
        <taxon>Gammaproteobacteria</taxon>
        <taxon>Pseudomonadales</taxon>
        <taxon>Pseudomonadaceae</taxon>
        <taxon>Pseudomonas</taxon>
    </lineage>
</organism>
<evidence type="ECO:0000256" key="8">
    <source>
        <dbReference type="ARBA" id="ARBA00022630"/>
    </source>
</evidence>
<dbReference type="FunFam" id="3.40.50.80:FF:000010">
    <property type="entry name" value="Flavohemoprotein"/>
    <property type="match status" value="1"/>
</dbReference>
<comment type="function">
    <text evidence="15">Is involved in NO detoxification in an aerobic process, termed nitric oxide dioxygenase (NOD) reaction that utilizes O(2) and NAD(P)H to convert NO to nitrate, which protects the bacterium from various noxious nitrogen compounds. Therefore, plays a central role in the inducible response to nitrosative stress.</text>
</comment>
<keyword evidence="14" id="KW-0520">NAD</keyword>
<keyword evidence="7 18" id="KW-0561">Oxygen transport</keyword>
<evidence type="ECO:0000256" key="9">
    <source>
        <dbReference type="ARBA" id="ARBA00022723"/>
    </source>
</evidence>
<keyword evidence="9" id="KW-0479">Metal-binding</keyword>
<dbReference type="CDD" id="cd06184">
    <property type="entry name" value="flavohem_like_fad_nad_binding"/>
    <property type="match status" value="1"/>
</dbReference>
<dbReference type="PROSITE" id="PS01033">
    <property type="entry name" value="GLOBIN"/>
    <property type="match status" value="1"/>
</dbReference>
<keyword evidence="13" id="KW-0408">Iron</keyword>
<dbReference type="Pfam" id="PF00042">
    <property type="entry name" value="Globin"/>
    <property type="match status" value="1"/>
</dbReference>
<protein>
    <recommendedName>
        <fullName evidence="4">nitric oxide dioxygenase</fullName>
        <ecNumber evidence="4">1.14.12.17</ecNumber>
    </recommendedName>
</protein>
<dbReference type="InterPro" id="IPR001433">
    <property type="entry name" value="OxRdtase_FAD/NAD-bd"/>
</dbReference>
<keyword evidence="10" id="KW-0274">FAD</keyword>
<dbReference type="InterPro" id="IPR009050">
    <property type="entry name" value="Globin-like_sf"/>
</dbReference>
<dbReference type="InterPro" id="IPR012292">
    <property type="entry name" value="Globin/Proto"/>
</dbReference>
<dbReference type="InterPro" id="IPR039261">
    <property type="entry name" value="FNR_nucleotide-bd"/>
</dbReference>
<keyword evidence="6 18" id="KW-0349">Heme</keyword>
<accession>A0A0N9WIX8</accession>
<evidence type="ECO:0000256" key="14">
    <source>
        <dbReference type="ARBA" id="ARBA00023027"/>
    </source>
</evidence>
<keyword evidence="8" id="KW-0285">Flavoprotein</keyword>